<evidence type="ECO:0000313" key="19">
    <source>
        <dbReference type="Proteomes" id="UP000001304"/>
    </source>
</evidence>
<dbReference type="BioCyc" id="IAGG583356:GHAH-464-MONOMER"/>
<dbReference type="NCBIfam" id="TIGR01575">
    <property type="entry name" value="rimI"/>
    <property type="match status" value="1"/>
</dbReference>
<dbReference type="GO" id="GO:1990189">
    <property type="term" value="F:protein N-terminal-serine acetyltransferase activity"/>
    <property type="evidence" value="ECO:0007669"/>
    <property type="project" value="RHEA"/>
</dbReference>
<keyword evidence="6 18" id="KW-0012">Acyltransferase</keyword>
<dbReference type="AlphaFoldDB" id="E0SRM3"/>
<dbReference type="SUPFAM" id="SSF55729">
    <property type="entry name" value="Acyl-CoA N-acyltransferases (Nat)"/>
    <property type="match status" value="1"/>
</dbReference>
<comment type="catalytic activity">
    <reaction evidence="12">
        <text>N-terminal L-methionyl-L-leucyl-[protein] + acetyl-CoA = N-terminal N(alpha)-acetyl-L-methionyl-L-leucyl-[protein] + CoA + H(+)</text>
        <dbReference type="Rhea" id="RHEA:50520"/>
        <dbReference type="Rhea" id="RHEA-COMP:12711"/>
        <dbReference type="Rhea" id="RHEA-COMP:12712"/>
        <dbReference type="ChEBI" id="CHEBI:15378"/>
        <dbReference type="ChEBI" id="CHEBI:57287"/>
        <dbReference type="ChEBI" id="CHEBI:57288"/>
        <dbReference type="ChEBI" id="CHEBI:133377"/>
        <dbReference type="ChEBI" id="CHEBI:133378"/>
        <dbReference type="EC" id="2.3.1.258"/>
    </reaction>
</comment>
<dbReference type="PANTHER" id="PTHR23091:SF4">
    <property type="entry name" value="N-TERMINAL AMINO-ACID N(ALPHA)-ACETYLTRANSFERASE NATA"/>
    <property type="match status" value="1"/>
</dbReference>
<evidence type="ECO:0000256" key="15">
    <source>
        <dbReference type="ARBA" id="ARBA00076912"/>
    </source>
</evidence>
<comment type="catalytic activity">
    <reaction evidence="10">
        <text>N-terminal L-seryl-[protein] + acetyl-CoA = N-terminal N(alpha)-acetyl-L-seryl-[protein] + CoA + H(+)</text>
        <dbReference type="Rhea" id="RHEA:50504"/>
        <dbReference type="Rhea" id="RHEA-COMP:12703"/>
        <dbReference type="Rhea" id="RHEA-COMP:12704"/>
        <dbReference type="ChEBI" id="CHEBI:15378"/>
        <dbReference type="ChEBI" id="CHEBI:57287"/>
        <dbReference type="ChEBI" id="CHEBI:57288"/>
        <dbReference type="ChEBI" id="CHEBI:64738"/>
        <dbReference type="ChEBI" id="CHEBI:83690"/>
        <dbReference type="EC" id="2.3.1.255"/>
    </reaction>
</comment>
<evidence type="ECO:0000256" key="7">
    <source>
        <dbReference type="ARBA" id="ARBA00025786"/>
    </source>
</evidence>
<dbReference type="FunFam" id="3.40.630.30:FF:000200">
    <property type="entry name" value="N-alpha-acetyltransferase"/>
    <property type="match status" value="1"/>
</dbReference>
<evidence type="ECO:0000256" key="8">
    <source>
        <dbReference type="ARBA" id="ARBA00026110"/>
    </source>
</evidence>
<keyword evidence="18" id="KW-0687">Ribonucleoprotein</keyword>
<dbReference type="GO" id="GO:0008999">
    <property type="term" value="F:protein-N-terminal-alanine acetyltransferase activity"/>
    <property type="evidence" value="ECO:0007669"/>
    <property type="project" value="RHEA"/>
</dbReference>
<dbReference type="InterPro" id="IPR006464">
    <property type="entry name" value="AcTrfase_RimI/Ard1"/>
</dbReference>
<reference evidence="18 19" key="1">
    <citation type="journal article" date="2010" name="Stand. Genomic Sci.">
        <title>Complete genome sequence of Ignisphaera aggregans type strain (AQ1.S1).</title>
        <authorList>
            <person name="Goker M."/>
            <person name="Held B."/>
            <person name="Lapidus A."/>
            <person name="Nolan M."/>
            <person name="Spring S."/>
            <person name="Yasawong M."/>
            <person name="Lucas S."/>
            <person name="Glavina Del Rio T."/>
            <person name="Tice H."/>
            <person name="Cheng J.F."/>
            <person name="Goodwin L."/>
            <person name="Tapia R."/>
            <person name="Pitluck S."/>
            <person name="Liolios K."/>
            <person name="Ivanova N."/>
            <person name="Mavromatis K."/>
            <person name="Mikhailova N."/>
            <person name="Pati A."/>
            <person name="Chen A."/>
            <person name="Palaniappan K."/>
            <person name="Brambilla E."/>
            <person name="Land M."/>
            <person name="Hauser L."/>
            <person name="Chang Y.J."/>
            <person name="Jeffries C.D."/>
            <person name="Brettin T."/>
            <person name="Detter J.C."/>
            <person name="Han C."/>
            <person name="Rohde M."/>
            <person name="Sikorski J."/>
            <person name="Woyke T."/>
            <person name="Bristow J."/>
            <person name="Eisen J.A."/>
            <person name="Markowitz V."/>
            <person name="Hugenholtz P."/>
            <person name="Kyrpides N.C."/>
            <person name="Klenk H.P."/>
        </authorList>
    </citation>
    <scope>NUCLEOTIDE SEQUENCE [LARGE SCALE GENOMIC DNA]</scope>
    <source>
        <strain evidence="19">DSM 17230 / JCM 13409 / AQ1.S1</strain>
    </source>
</reference>
<dbReference type="Pfam" id="PF00583">
    <property type="entry name" value="Acetyltransf_1"/>
    <property type="match status" value="1"/>
</dbReference>
<dbReference type="EMBL" id="CP002098">
    <property type="protein sequence ID" value="ADM27298.1"/>
    <property type="molecule type" value="Genomic_DNA"/>
</dbReference>
<keyword evidence="19" id="KW-1185">Reference proteome</keyword>
<evidence type="ECO:0000256" key="12">
    <source>
        <dbReference type="ARBA" id="ARBA00049103"/>
    </source>
</evidence>
<evidence type="ECO:0000256" key="5">
    <source>
        <dbReference type="ARBA" id="ARBA00022833"/>
    </source>
</evidence>
<evidence type="ECO:0000256" key="14">
    <source>
        <dbReference type="ARBA" id="ARBA00073228"/>
    </source>
</evidence>
<protein>
    <recommendedName>
        <fullName evidence="14">N-alpha-acetyltransferase</fullName>
        <ecNumber evidence="8">2.3.1.255</ecNumber>
        <ecNumber evidence="9">2.3.1.258</ecNumber>
    </recommendedName>
    <alternativeName>
        <fullName evidence="16">Amino-terminal acetyltransferase</fullName>
    </alternativeName>
    <alternativeName>
        <fullName evidence="15">N-terminal acetyltransferase</fullName>
    </alternativeName>
</protein>
<dbReference type="CDD" id="cd04301">
    <property type="entry name" value="NAT_SF"/>
    <property type="match status" value="1"/>
</dbReference>
<feature type="domain" description="N-acetyltransferase" evidence="17">
    <location>
        <begin position="8"/>
        <end position="161"/>
    </location>
</feature>
<evidence type="ECO:0000259" key="17">
    <source>
        <dbReference type="PROSITE" id="PS51186"/>
    </source>
</evidence>
<dbReference type="EC" id="2.3.1.258" evidence="9"/>
<dbReference type="GO" id="GO:0031415">
    <property type="term" value="C:NatA complex"/>
    <property type="evidence" value="ECO:0007669"/>
    <property type="project" value="InterPro"/>
</dbReference>
<comment type="subunit">
    <text evidence="1">Homodimer.</text>
</comment>
<dbReference type="GO" id="GO:0120518">
    <property type="term" value="F:protein N-terminal-methionine acetyltransferase activity"/>
    <property type="evidence" value="ECO:0007669"/>
    <property type="project" value="UniProtKB-EC"/>
</dbReference>
<keyword evidence="4" id="KW-0479">Metal-binding</keyword>
<gene>
    <name evidence="18" type="ordered locus">Igag_0460</name>
</gene>
<name>E0SRM3_IGNAA</name>
<evidence type="ECO:0000313" key="18">
    <source>
        <dbReference type="EMBL" id="ADM27298.1"/>
    </source>
</evidence>
<dbReference type="InterPro" id="IPR016181">
    <property type="entry name" value="Acyl_CoA_acyltransferase"/>
</dbReference>
<evidence type="ECO:0000256" key="1">
    <source>
        <dbReference type="ARBA" id="ARBA00011738"/>
    </source>
</evidence>
<evidence type="ECO:0000256" key="9">
    <source>
        <dbReference type="ARBA" id="ARBA00039121"/>
    </source>
</evidence>
<keyword evidence="2" id="KW-0963">Cytoplasm</keyword>
<dbReference type="KEGG" id="iag:Igag_0460"/>
<evidence type="ECO:0000256" key="6">
    <source>
        <dbReference type="ARBA" id="ARBA00023315"/>
    </source>
</evidence>
<evidence type="ECO:0000256" key="2">
    <source>
        <dbReference type="ARBA" id="ARBA00022490"/>
    </source>
</evidence>
<keyword evidence="3 18" id="KW-0808">Transferase</keyword>
<keyword evidence="5" id="KW-0862">Zinc</keyword>
<dbReference type="GO" id="GO:0046872">
    <property type="term" value="F:metal ion binding"/>
    <property type="evidence" value="ECO:0007669"/>
    <property type="project" value="UniProtKB-KW"/>
</dbReference>
<sequence>MDVVTERIRIRPASMDDLDSVIAINIECLPEHYLKSFWIEHIEKWNDLFYVAEVNNEIVGYALARVENGSPITKNMFSKVGHVVSIAVREKYRRKGIATMLMSALIYTLKTIYGAEEVYLEVRVSNEPAIRLYQKLGFVIAKRIEQYYLDGEDAYLMIKKL</sequence>
<dbReference type="InterPro" id="IPR045047">
    <property type="entry name" value="Ard1-like"/>
</dbReference>
<evidence type="ECO:0000256" key="11">
    <source>
        <dbReference type="ARBA" id="ARBA00048236"/>
    </source>
</evidence>
<evidence type="ECO:0000256" key="10">
    <source>
        <dbReference type="ARBA" id="ARBA00047491"/>
    </source>
</evidence>
<proteinExistence type="inferred from homology"/>
<keyword evidence="18" id="KW-0689">Ribosomal protein</keyword>
<dbReference type="Gene3D" id="3.40.630.30">
    <property type="match status" value="1"/>
</dbReference>
<dbReference type="PROSITE" id="PS51186">
    <property type="entry name" value="GNAT"/>
    <property type="match status" value="1"/>
</dbReference>
<dbReference type="PANTHER" id="PTHR23091">
    <property type="entry name" value="N-TERMINAL ACETYLTRANSFERASE"/>
    <property type="match status" value="1"/>
</dbReference>
<dbReference type="GO" id="GO:0005840">
    <property type="term" value="C:ribosome"/>
    <property type="evidence" value="ECO:0007669"/>
    <property type="project" value="UniProtKB-KW"/>
</dbReference>
<organism evidence="18 19">
    <name type="scientific">Ignisphaera aggregans (strain DSM 17230 / JCM 13409 / AQ1.S1)</name>
    <dbReference type="NCBI Taxonomy" id="583356"/>
    <lineage>
        <taxon>Archaea</taxon>
        <taxon>Thermoproteota</taxon>
        <taxon>Thermoprotei</taxon>
        <taxon>Desulfurococcales</taxon>
        <taxon>Desulfurococcaceae</taxon>
        <taxon>Ignisphaera</taxon>
    </lineage>
</organism>
<dbReference type="HOGENOM" id="CLU_013985_23_0_2"/>
<evidence type="ECO:0000256" key="16">
    <source>
        <dbReference type="ARBA" id="ARBA00080792"/>
    </source>
</evidence>
<dbReference type="EC" id="2.3.1.255" evidence="8"/>
<accession>E0SRM3</accession>
<comment type="similarity">
    <text evidence="7">Belongs to the acetyltransferase family. ARD1 subfamily.</text>
</comment>
<dbReference type="InterPro" id="IPR000182">
    <property type="entry name" value="GNAT_dom"/>
</dbReference>
<evidence type="ECO:0000256" key="13">
    <source>
        <dbReference type="ARBA" id="ARBA00051494"/>
    </source>
</evidence>
<comment type="catalytic activity">
    <reaction evidence="11">
        <text>N-terminal L-alanyl-[protein] + acetyl-CoA = N-terminal N(alpha)-acetyl-L-alanyl-[protein] + CoA + H(+)</text>
        <dbReference type="Rhea" id="RHEA:50500"/>
        <dbReference type="Rhea" id="RHEA-COMP:12701"/>
        <dbReference type="Rhea" id="RHEA-COMP:12702"/>
        <dbReference type="ChEBI" id="CHEBI:15378"/>
        <dbReference type="ChEBI" id="CHEBI:57287"/>
        <dbReference type="ChEBI" id="CHEBI:57288"/>
        <dbReference type="ChEBI" id="CHEBI:64718"/>
        <dbReference type="ChEBI" id="CHEBI:83683"/>
        <dbReference type="EC" id="2.3.1.255"/>
    </reaction>
</comment>
<dbReference type="STRING" id="583356.Igag_0460"/>
<evidence type="ECO:0000256" key="3">
    <source>
        <dbReference type="ARBA" id="ARBA00022679"/>
    </source>
</evidence>
<evidence type="ECO:0000256" key="4">
    <source>
        <dbReference type="ARBA" id="ARBA00022723"/>
    </source>
</evidence>
<dbReference type="Proteomes" id="UP000001304">
    <property type="component" value="Chromosome"/>
</dbReference>
<comment type="catalytic activity">
    <reaction evidence="13">
        <text>N-terminal L-methionyl-L-glutamyl-[protein] + acetyl-CoA = N-terminal N(alpha)-acetyl-L-methionyl-L-glutamyl-[protein] + CoA + H(+)</text>
        <dbReference type="Rhea" id="RHEA:50488"/>
        <dbReference type="Rhea" id="RHEA-COMP:12696"/>
        <dbReference type="Rhea" id="RHEA-COMP:12697"/>
        <dbReference type="ChEBI" id="CHEBI:15378"/>
        <dbReference type="ChEBI" id="CHEBI:57287"/>
        <dbReference type="ChEBI" id="CHEBI:57288"/>
        <dbReference type="ChEBI" id="CHEBI:133359"/>
        <dbReference type="ChEBI" id="CHEBI:133360"/>
    </reaction>
</comment>